<dbReference type="eggNOG" id="COG3464">
    <property type="taxonomic scope" value="Bacteria"/>
</dbReference>
<dbReference type="STRING" id="365044.Pnap_2514"/>
<gene>
    <name evidence="2" type="ordered locus">Pnap_2514</name>
</gene>
<proteinExistence type="predicted"/>
<feature type="domain" description="Transposase IS204/IS1001/IS1096/IS1165 zinc-finger" evidence="1">
    <location>
        <begin position="42"/>
        <end position="83"/>
    </location>
</feature>
<name>A1VQ90_POLNA</name>
<dbReference type="Pfam" id="PF14690">
    <property type="entry name" value="Zn_ribbon_ISL3"/>
    <property type="match status" value="1"/>
</dbReference>
<dbReference type="InterPro" id="IPR029261">
    <property type="entry name" value="Transposase_Znf"/>
</dbReference>
<accession>A1VQ90</accession>
<evidence type="ECO:0000313" key="3">
    <source>
        <dbReference type="Proteomes" id="UP000000644"/>
    </source>
</evidence>
<evidence type="ECO:0000259" key="1">
    <source>
        <dbReference type="Pfam" id="PF14690"/>
    </source>
</evidence>
<dbReference type="Proteomes" id="UP000000644">
    <property type="component" value="Chromosome"/>
</dbReference>
<dbReference type="HOGENOM" id="CLU_1516567_0_0_4"/>
<reference evidence="3" key="1">
    <citation type="journal article" date="2009" name="Environ. Microbiol.">
        <title>The genome of Polaromonas naphthalenivorans strain CJ2, isolated from coal tar-contaminated sediment, reveals physiological and metabolic versatility and evolution through extensive horizontal gene transfer.</title>
        <authorList>
            <person name="Yagi J.M."/>
            <person name="Sims D."/>
            <person name="Brettin T."/>
            <person name="Bruce D."/>
            <person name="Madsen E.L."/>
        </authorList>
    </citation>
    <scope>NUCLEOTIDE SEQUENCE [LARGE SCALE GENOMIC DNA]</scope>
    <source>
        <strain evidence="3">CJ2</strain>
    </source>
</reference>
<organism evidence="2 3">
    <name type="scientific">Polaromonas naphthalenivorans (strain CJ2)</name>
    <dbReference type="NCBI Taxonomy" id="365044"/>
    <lineage>
        <taxon>Bacteria</taxon>
        <taxon>Pseudomonadati</taxon>
        <taxon>Pseudomonadota</taxon>
        <taxon>Betaproteobacteria</taxon>
        <taxon>Burkholderiales</taxon>
        <taxon>Comamonadaceae</taxon>
        <taxon>Polaromonas</taxon>
    </lineage>
</organism>
<dbReference type="AlphaFoldDB" id="A1VQ90"/>
<evidence type="ECO:0000313" key="2">
    <source>
        <dbReference type="EMBL" id="ABM37818.1"/>
    </source>
</evidence>
<keyword evidence="3" id="KW-1185">Reference proteome</keyword>
<dbReference type="KEGG" id="pna:Pnap_2514"/>
<sequence>MKDTALYEHLLGLKSPWSVKKVDLSLTDQCVVVEVVLKKGQVWADPTDATKRAHINGWSERQWRHLDTCQFETIIKARVPQLKYSDGTVEELTVPWAERYSRVTTMMAGFVIKLLEACPRRNRPTSGPFAGLPSFWVLNCRMLEMHVPPRPRLLTAHSEENCPLIVGSGCRIARIRV</sequence>
<protein>
    <recommendedName>
        <fullName evidence="1">Transposase IS204/IS1001/IS1096/IS1165 zinc-finger domain-containing protein</fullName>
    </recommendedName>
</protein>
<dbReference type="EMBL" id="CP000529">
    <property type="protein sequence ID" value="ABM37818.1"/>
    <property type="molecule type" value="Genomic_DNA"/>
</dbReference>